<feature type="signal peptide" evidence="5">
    <location>
        <begin position="1"/>
        <end position="21"/>
    </location>
</feature>
<dbReference type="PROSITE" id="PS00141">
    <property type="entry name" value="ASP_PROTEASE"/>
    <property type="match status" value="1"/>
</dbReference>
<keyword evidence="4" id="KW-1133">Transmembrane helix</keyword>
<keyword evidence="3 7" id="KW-0645">Protease</keyword>
<evidence type="ECO:0000256" key="5">
    <source>
        <dbReference type="SAM" id="SignalP"/>
    </source>
</evidence>
<evidence type="ECO:0000256" key="3">
    <source>
        <dbReference type="RuleBase" id="RU000454"/>
    </source>
</evidence>
<keyword evidence="8" id="KW-1185">Reference proteome</keyword>
<dbReference type="Proteomes" id="UP000193067">
    <property type="component" value="Unassembled WGS sequence"/>
</dbReference>
<protein>
    <submittedName>
        <fullName evidence="7">Acid protease</fullName>
    </submittedName>
</protein>
<evidence type="ECO:0000256" key="4">
    <source>
        <dbReference type="SAM" id="Phobius"/>
    </source>
</evidence>
<dbReference type="SUPFAM" id="SSF50630">
    <property type="entry name" value="Acid proteases"/>
    <property type="match status" value="1"/>
</dbReference>
<dbReference type="GO" id="GO:0004190">
    <property type="term" value="F:aspartic-type endopeptidase activity"/>
    <property type="evidence" value="ECO:0007669"/>
    <property type="project" value="UniProtKB-KW"/>
</dbReference>
<dbReference type="InterPro" id="IPR001969">
    <property type="entry name" value="Aspartic_peptidase_AS"/>
</dbReference>
<accession>A0A1Y2J267</accession>
<keyword evidence="5" id="KW-0732">Signal</keyword>
<dbReference type="Gene3D" id="2.40.70.10">
    <property type="entry name" value="Acid Proteases"/>
    <property type="match status" value="2"/>
</dbReference>
<feature type="transmembrane region" description="Helical" evidence="4">
    <location>
        <begin position="456"/>
        <end position="476"/>
    </location>
</feature>
<feature type="chain" id="PRO_5013028291" evidence="5">
    <location>
        <begin position="22"/>
        <end position="550"/>
    </location>
</feature>
<dbReference type="InterPro" id="IPR034164">
    <property type="entry name" value="Pepsin-like_dom"/>
</dbReference>
<evidence type="ECO:0000313" key="7">
    <source>
        <dbReference type="EMBL" id="OSD07489.1"/>
    </source>
</evidence>
<dbReference type="GO" id="GO:0006508">
    <property type="term" value="P:proteolysis"/>
    <property type="evidence" value="ECO:0007669"/>
    <property type="project" value="UniProtKB-KW"/>
</dbReference>
<gene>
    <name evidence="7" type="ORF">PYCCODRAFT_1442175</name>
</gene>
<dbReference type="OrthoDB" id="15189at2759"/>
<dbReference type="InterPro" id="IPR001461">
    <property type="entry name" value="Aspartic_peptidase_A1"/>
</dbReference>
<dbReference type="PROSITE" id="PS51767">
    <property type="entry name" value="PEPTIDASE_A1"/>
    <property type="match status" value="1"/>
</dbReference>
<dbReference type="PRINTS" id="PR00792">
    <property type="entry name" value="PEPSIN"/>
</dbReference>
<dbReference type="AlphaFoldDB" id="A0A1Y2J267"/>
<feature type="domain" description="Peptidase A1" evidence="6">
    <location>
        <begin position="56"/>
        <end position="387"/>
    </location>
</feature>
<name>A0A1Y2J267_TRAC3</name>
<organism evidence="7 8">
    <name type="scientific">Trametes coccinea (strain BRFM310)</name>
    <name type="common">Pycnoporus coccineus</name>
    <dbReference type="NCBI Taxonomy" id="1353009"/>
    <lineage>
        <taxon>Eukaryota</taxon>
        <taxon>Fungi</taxon>
        <taxon>Dikarya</taxon>
        <taxon>Basidiomycota</taxon>
        <taxon>Agaricomycotina</taxon>
        <taxon>Agaricomycetes</taxon>
        <taxon>Polyporales</taxon>
        <taxon>Polyporaceae</taxon>
        <taxon>Trametes</taxon>
    </lineage>
</organism>
<keyword evidence="4" id="KW-0472">Membrane</keyword>
<keyword evidence="2 3" id="KW-0064">Aspartyl protease</keyword>
<comment type="similarity">
    <text evidence="1 3">Belongs to the peptidase A1 family.</text>
</comment>
<keyword evidence="3" id="KW-0378">Hydrolase</keyword>
<dbReference type="PANTHER" id="PTHR47966:SF73">
    <property type="entry name" value="PEPTIDASE A1 DOMAIN-CONTAINING PROTEIN"/>
    <property type="match status" value="1"/>
</dbReference>
<dbReference type="InterPro" id="IPR021109">
    <property type="entry name" value="Peptidase_aspartic_dom_sf"/>
</dbReference>
<proteinExistence type="inferred from homology"/>
<dbReference type="InterPro" id="IPR033121">
    <property type="entry name" value="PEPTIDASE_A1"/>
</dbReference>
<evidence type="ECO:0000313" key="8">
    <source>
        <dbReference type="Proteomes" id="UP000193067"/>
    </source>
</evidence>
<evidence type="ECO:0000256" key="1">
    <source>
        <dbReference type="ARBA" id="ARBA00007447"/>
    </source>
</evidence>
<dbReference type="EMBL" id="KZ084088">
    <property type="protein sequence ID" value="OSD07489.1"/>
    <property type="molecule type" value="Genomic_DNA"/>
</dbReference>
<keyword evidence="4" id="KW-0812">Transmembrane</keyword>
<evidence type="ECO:0000256" key="2">
    <source>
        <dbReference type="ARBA" id="ARBA00022750"/>
    </source>
</evidence>
<dbReference type="PANTHER" id="PTHR47966">
    <property type="entry name" value="BETA-SITE APP-CLEAVING ENZYME, ISOFORM A-RELATED"/>
    <property type="match status" value="1"/>
</dbReference>
<evidence type="ECO:0000259" key="6">
    <source>
        <dbReference type="PROSITE" id="PS51767"/>
    </source>
</evidence>
<reference evidence="7 8" key="1">
    <citation type="journal article" date="2015" name="Biotechnol. Biofuels">
        <title>Enhanced degradation of softwood versus hardwood by the white-rot fungus Pycnoporus coccineus.</title>
        <authorList>
            <person name="Couturier M."/>
            <person name="Navarro D."/>
            <person name="Chevret D."/>
            <person name="Henrissat B."/>
            <person name="Piumi F."/>
            <person name="Ruiz-Duenas F.J."/>
            <person name="Martinez A.T."/>
            <person name="Grigoriev I.V."/>
            <person name="Riley R."/>
            <person name="Lipzen A."/>
            <person name="Berrin J.G."/>
            <person name="Master E.R."/>
            <person name="Rosso M.N."/>
        </authorList>
    </citation>
    <scope>NUCLEOTIDE SEQUENCE [LARGE SCALE GENOMIC DNA]</scope>
    <source>
        <strain evidence="7 8">BRFM310</strain>
    </source>
</reference>
<sequence>MRSHLSVLSLLLSLLAAHVRALTFNVNVRQRAAAVLAARANGQNAVPVANTHNSEYIANITLGGRQIPVLLDTGSSDLWVTGSVPNAKDVGKSVSLSYAVGKAAGDVYTATLEFANYTVQDQAFLLVQDTSSFSVDIKSQGYEGLIGLGPNTGSVIRDKLDSASGDSVLDRIFSQNTTSSNFLTILLNREGDPSSASTGQLTVSEVLPQYSNITSMPKLPVTKVHKLTDEDQHWQVLTDVNGVLGPDGQPIQVDSIVPSAPDGQLVVVFDSGFTLPQVPRAMADAIYGRVQGAEYNTASEVWTIPCDQLIPLTFKFGGVEYPIHPLDVSSSDFNMVNSLGNPVCVGTFQPITSAFSLLGEYDIILGMAFLRNTYTLLDYGNFMENTASDRGDPYVQLLPVTDVNQAHKDFVQVRLNGVDTTGDSSHALLPADQMQHSPISEAEKKKAYEEMILSRWPYIFVGCLLFVLLVAGLITWRCCVRRRKKREAKMANVRLPDTGSNAPRSPGAQAISFSRLEDGALPDNMEMRESKGYDYRSDYRPSFASSRTRV</sequence>
<dbReference type="Pfam" id="PF00026">
    <property type="entry name" value="Asp"/>
    <property type="match status" value="1"/>
</dbReference>
<dbReference type="CDD" id="cd05471">
    <property type="entry name" value="pepsin_like"/>
    <property type="match status" value="1"/>
</dbReference>